<feature type="compositionally biased region" description="Low complexity" evidence="3">
    <location>
        <begin position="9"/>
        <end position="23"/>
    </location>
</feature>
<keyword evidence="2" id="KW-1015">Disulfide bond</keyword>
<dbReference type="Gene3D" id="2.60.120.200">
    <property type="match status" value="1"/>
</dbReference>
<feature type="compositionally biased region" description="Polar residues" evidence="3">
    <location>
        <begin position="231"/>
        <end position="246"/>
    </location>
</feature>
<dbReference type="SMART" id="SM00560">
    <property type="entry name" value="LamGL"/>
    <property type="match status" value="1"/>
</dbReference>
<keyword evidence="6" id="KW-1185">Reference proteome</keyword>
<evidence type="ECO:0000259" key="4">
    <source>
        <dbReference type="SMART" id="SM00560"/>
    </source>
</evidence>
<evidence type="ECO:0000256" key="2">
    <source>
        <dbReference type="ARBA" id="ARBA00023157"/>
    </source>
</evidence>
<reference evidence="5" key="2">
    <citation type="submission" date="2020-09" db="EMBL/GenBank/DDBJ databases">
        <authorList>
            <person name="Sun Q."/>
            <person name="Zhou Y."/>
        </authorList>
    </citation>
    <scope>NUCLEOTIDE SEQUENCE</scope>
    <source>
        <strain evidence="5">CGMCC 4.7110</strain>
    </source>
</reference>
<feature type="domain" description="LamG-like jellyroll fold" evidence="4">
    <location>
        <begin position="1122"/>
        <end position="1257"/>
    </location>
</feature>
<dbReference type="RefSeq" id="WP_189261636.1">
    <property type="nucleotide sequence ID" value="NZ_BMML01000002.1"/>
</dbReference>
<evidence type="ECO:0000313" key="5">
    <source>
        <dbReference type="EMBL" id="GGM94573.1"/>
    </source>
</evidence>
<dbReference type="SUPFAM" id="SSF49899">
    <property type="entry name" value="Concanavalin A-like lectins/glucanases"/>
    <property type="match status" value="1"/>
</dbReference>
<dbReference type="Pfam" id="PF13385">
    <property type="entry name" value="Laminin_G_3"/>
    <property type="match status" value="1"/>
</dbReference>
<evidence type="ECO:0000256" key="1">
    <source>
        <dbReference type="ARBA" id="ARBA00022729"/>
    </source>
</evidence>
<feature type="compositionally biased region" description="Polar residues" evidence="3">
    <location>
        <begin position="48"/>
        <end position="62"/>
    </location>
</feature>
<evidence type="ECO:0000256" key="3">
    <source>
        <dbReference type="SAM" id="MobiDB-lite"/>
    </source>
</evidence>
<name>A0A917UHD9_9ACTN</name>
<proteinExistence type="predicted"/>
<gene>
    <name evidence="5" type="ORF">GCM10011578_013580</name>
</gene>
<accession>A0A917UHD9</accession>
<evidence type="ECO:0000313" key="6">
    <source>
        <dbReference type="Proteomes" id="UP000653411"/>
    </source>
</evidence>
<protein>
    <recommendedName>
        <fullName evidence="4">LamG-like jellyroll fold domain-containing protein</fullName>
    </recommendedName>
</protein>
<feature type="region of interest" description="Disordered" evidence="3">
    <location>
        <begin position="1"/>
        <end position="62"/>
    </location>
</feature>
<dbReference type="EMBL" id="BMML01000002">
    <property type="protein sequence ID" value="GGM94573.1"/>
    <property type="molecule type" value="Genomic_DNA"/>
</dbReference>
<dbReference type="InterPro" id="IPR013320">
    <property type="entry name" value="ConA-like_dom_sf"/>
</dbReference>
<feature type="region of interest" description="Disordered" evidence="3">
    <location>
        <begin position="225"/>
        <end position="270"/>
    </location>
</feature>
<keyword evidence="1" id="KW-0732">Signal</keyword>
<reference evidence="5" key="1">
    <citation type="journal article" date="2014" name="Int. J. Syst. Evol. Microbiol.">
        <title>Complete genome sequence of Corynebacterium casei LMG S-19264T (=DSM 44701T), isolated from a smear-ripened cheese.</title>
        <authorList>
            <consortium name="US DOE Joint Genome Institute (JGI-PGF)"/>
            <person name="Walter F."/>
            <person name="Albersmeier A."/>
            <person name="Kalinowski J."/>
            <person name="Ruckert C."/>
        </authorList>
    </citation>
    <scope>NUCLEOTIDE SEQUENCE</scope>
    <source>
        <strain evidence="5">CGMCC 4.7110</strain>
    </source>
</reference>
<sequence>MGLPGLAQAATTSHTGGTPHSSARASRGLSEAQALAKARSTGKAVQATAETTDSSTLTANPNGTLTLRQTIAPVRKLVHGSWKSLDPTLVRAADGTISPKVSTSSLALSGGGTGAPLAVMRAGSGSLAVSLSSAFTLRTPTLSGATATYHDVLPDVDLAVTAQDTGGFSEVLVVRNATAATNPALTDLNLATKATGVTLASDAAGDITAEDHAGRTVFSATAPTMWDSSRPAANTPKTTDPRTGQTVDRRSGVPLASSPASPGDGARRTSLKAAYHRGHISLSPQRTLLRGKKTVYPVYIDPSFTASGQTDTVQAWAFVDSEWPSTAFYKPATSTPGPLHVGYTDWTSDVSTNRAYFQTSIHSGVWGADDIVSSDISFYENWSASCTKEEVDLYATNPISSSTTWNNQPKHLSLGELDSQTVAHGWSTSCGPADVTFDIHTLMEQAAAGKWSKATFELKAADEGDDLAWKQFSKQATITTTYDHKPNTPTSLTTSPSTSCTAATPTSLGLGDVTLRAGVSDPDGTTSPLTANFTLKNMASNATYTRAINATSGTTASTLYSHTSSSGPFLALTAKTEFAWYLTVTDQDLTSSQSKTCHFYYDPTAPGAPTITPVTSTTSQCSELTDSPSGDSQCTVGTAASFTITDTNTSSAPGSYRYQLNGGNPVSVTAATTSPYTATISLKPTTQTGVLTVTAVGTSGNIGDTYDYRFIAQAPATATTGDLNGDGNADLLTTGGKNSLPAGLWQATGTGSGKINAVARNIGIDGNGVSTTQTATSFTGTEAITGHFFTGSGFNDVLDYGYDTATGAVSGEILRGQGDGTDLQPVDSLPVTNSTGVFALTTTTFNDDGTTTDTTTPATSLATGGSLYNTVNGDASTGYPDLLLLINGSLYDEPSDVGAALYPGADQATDLADYNPYCLAQNTSTSAACTTDWSGWTVTSTLDASGLPELFARDTSTDTSDPSHGQLWYLSPANLQTLTYDSLSNGATDTTLTSVEAATTGWDSVSQPTLQAADVNNDATPDLWTVSSTGTATATAHEMTLSGSTATFTTPTGQALSTDTHDWPLNDYDTTALTADDSASAITLTGTSGVTAPEGGLFDPDVQLDATDHDYLQGGKALDLTKSFTVSVWADPTAYGGAVLSQSGSADSGILLLSTTDGWQFSLNTGAGTAWAFDTVTGGTVHLGTWAHLTATYDKTTGVMNLYVDDVFVATGNHTAPSTGASGNFQLGDALNASARTDYFSGELARARTWTGAVVPPAQPYTPAGYHQAVTPTRILDTRSSSLLTYTSGITAGASTVTSDSVTHLKIAGDTVTTPVSGAPTTVPSTVTAVAVDVTVTAETDHGYVTTYADGTQRPYTSSANFTESTTRTGYQIVPVGNDGKIDLYTHLDTSSGTAALVVDLTGYFTSDATLTGNQTYTPLSSAVRALDTRSSVAHTSLTSTGTVAVGTNFTLQVTGLNGVPGNATAVAVNLAAANAAGTGFLQAYATGYAPSADTSLSFNTGNAIASLSGDVPIGTSGTITISVHSNATAVIADISGYYTTSTTGQKFHTINPTRLVDTRSGLGGSSSPVASLSTYTLSTSTTQQVTAATTPTLAALLTVTGPTGSGYAIAYPTAVGKPATSSVNWGTGDTLANLTLTPTDTNGQISIYNNSDGTVDFIVDCSGYYT</sequence>
<dbReference type="Proteomes" id="UP000653411">
    <property type="component" value="Unassembled WGS sequence"/>
</dbReference>
<dbReference type="InterPro" id="IPR006558">
    <property type="entry name" value="LamG-like"/>
</dbReference>
<comment type="caution">
    <text evidence="5">The sequence shown here is derived from an EMBL/GenBank/DDBJ whole genome shotgun (WGS) entry which is preliminary data.</text>
</comment>
<organism evidence="5 6">
    <name type="scientific">Streptomyces fuscichromogenes</name>
    <dbReference type="NCBI Taxonomy" id="1324013"/>
    <lineage>
        <taxon>Bacteria</taxon>
        <taxon>Bacillati</taxon>
        <taxon>Actinomycetota</taxon>
        <taxon>Actinomycetes</taxon>
        <taxon>Kitasatosporales</taxon>
        <taxon>Streptomycetaceae</taxon>
        <taxon>Streptomyces</taxon>
    </lineage>
</organism>